<dbReference type="GeneID" id="69480859"/>
<evidence type="ECO:0000256" key="1">
    <source>
        <dbReference type="SAM" id="Phobius"/>
    </source>
</evidence>
<dbReference type="Gene3D" id="2.40.160.20">
    <property type="match status" value="1"/>
</dbReference>
<protein>
    <submittedName>
        <fullName evidence="2">Porin family protein</fullName>
    </submittedName>
</protein>
<keyword evidence="1" id="KW-0472">Membrane</keyword>
<keyword evidence="1" id="KW-1133">Transmembrane helix</keyword>
<evidence type="ECO:0000313" key="2">
    <source>
        <dbReference type="EMBL" id="KAB6078771.1"/>
    </source>
</evidence>
<dbReference type="EMBL" id="QROO01000028">
    <property type="protein sequence ID" value="RHL34453.1"/>
    <property type="molecule type" value="Genomic_DNA"/>
</dbReference>
<reference evidence="7 8" key="2">
    <citation type="journal article" date="2019" name="Nat. Med.">
        <title>A library of human gut bacterial isolates paired with longitudinal multiomics data enables mechanistic microbiome research.</title>
        <authorList>
            <person name="Poyet M."/>
            <person name="Groussin M."/>
            <person name="Gibbons S.M."/>
            <person name="Avila-Pacheco J."/>
            <person name="Jiang X."/>
            <person name="Kearney S.M."/>
            <person name="Perrotta A.R."/>
            <person name="Berdy B."/>
            <person name="Zhao S."/>
            <person name="Lieberman T.D."/>
            <person name="Swanson P.K."/>
            <person name="Smith M."/>
            <person name="Roesemann S."/>
            <person name="Alexander J.E."/>
            <person name="Rich S.A."/>
            <person name="Livny J."/>
            <person name="Vlamakis H."/>
            <person name="Clish C."/>
            <person name="Bullock K."/>
            <person name="Deik A."/>
            <person name="Scott J."/>
            <person name="Pierce K.A."/>
            <person name="Xavier R.J."/>
            <person name="Alm E.J."/>
        </authorList>
    </citation>
    <scope>NUCLEOTIDE SEQUENCE [LARGE SCALE GENOMIC DNA]</scope>
    <source>
        <strain evidence="3 9">BIOML-A62</strain>
        <strain evidence="4 7">BIOML-A7</strain>
        <strain evidence="2 8">BIOML-A73</strain>
    </source>
</reference>
<accession>A0A174KZ75</accession>
<evidence type="ECO:0000313" key="8">
    <source>
        <dbReference type="Proteomes" id="UP000474077"/>
    </source>
</evidence>
<evidence type="ECO:0000313" key="9">
    <source>
        <dbReference type="Proteomes" id="UP000487596"/>
    </source>
</evidence>
<feature type="transmembrane region" description="Helical" evidence="1">
    <location>
        <begin position="46"/>
        <end position="70"/>
    </location>
</feature>
<dbReference type="InterPro" id="IPR011250">
    <property type="entry name" value="OMP/PagP_B-barrel"/>
</dbReference>
<sequence length="349" mass="38132">MKKENDEITDLFRTRLADAGMSVRDGFWEELSQEIPVACQHRRRILLFRVAAAASVLLVLAASSATFLYFSPKEEMEEAFTKIAVTNGGQMDGDGIRVNQLPLPVEPVLPKPAPKSYGMLSQYTEEEDSLSITFSMSFSFSATTSTGNGNRYGNQGNNGFWQATNGDTESSVAPEEQSNVNVAQPKAVKKHRWAMKVQVGTALPADNGTYKMPVSAGVTVERKLNESLGIETGLLYSNLRSAGQHLHYLGIPVKVNVTLVDTKKFDLYATVGGIADKCIAGAPDNSFKEEPIQLAVTAGIGINYKINDRLAVFAEPGVSHHFKTDSKLATVRTKRPTNFNLLCGLRMTY</sequence>
<dbReference type="Proteomes" id="UP000284495">
    <property type="component" value="Unassembled WGS sequence"/>
</dbReference>
<evidence type="ECO:0000313" key="6">
    <source>
        <dbReference type="Proteomes" id="UP000284495"/>
    </source>
</evidence>
<dbReference type="EMBL" id="WDEH01000072">
    <property type="protein sequence ID" value="KAB6130433.1"/>
    <property type="molecule type" value="Genomic_DNA"/>
</dbReference>
<gene>
    <name evidence="5" type="ORF">DW027_18695</name>
    <name evidence="3" type="ORF">GA424_24660</name>
    <name evidence="2" type="ORF">GA560_21920</name>
    <name evidence="4" type="ORF">GAZ26_26195</name>
</gene>
<dbReference type="Proteomes" id="UP000471447">
    <property type="component" value="Unassembled WGS sequence"/>
</dbReference>
<evidence type="ECO:0000313" key="4">
    <source>
        <dbReference type="EMBL" id="KAB6416582.1"/>
    </source>
</evidence>
<proteinExistence type="predicted"/>
<keyword evidence="1" id="KW-0812">Transmembrane</keyword>
<name>A0A174KZ75_9BACE</name>
<dbReference type="AlphaFoldDB" id="A0A174KZ75"/>
<evidence type="ECO:0000313" key="5">
    <source>
        <dbReference type="EMBL" id="RHL34453.1"/>
    </source>
</evidence>
<comment type="caution">
    <text evidence="2">The sequence shown here is derived from an EMBL/GenBank/DDBJ whole genome shotgun (WGS) entry which is preliminary data.</text>
</comment>
<dbReference type="EMBL" id="WDER01000086">
    <property type="protein sequence ID" value="KAB6078771.1"/>
    <property type="molecule type" value="Genomic_DNA"/>
</dbReference>
<dbReference type="Proteomes" id="UP000487596">
    <property type="component" value="Unassembled WGS sequence"/>
</dbReference>
<organism evidence="2 8">
    <name type="scientific">Bacteroides xylanisolvens</name>
    <dbReference type="NCBI Taxonomy" id="371601"/>
    <lineage>
        <taxon>Bacteria</taxon>
        <taxon>Pseudomonadati</taxon>
        <taxon>Bacteroidota</taxon>
        <taxon>Bacteroidia</taxon>
        <taxon>Bacteroidales</taxon>
        <taxon>Bacteroidaceae</taxon>
        <taxon>Bacteroides</taxon>
    </lineage>
</organism>
<dbReference type="SUPFAM" id="SSF56925">
    <property type="entry name" value="OMPA-like"/>
    <property type="match status" value="1"/>
</dbReference>
<dbReference type="RefSeq" id="WP_004314513.1">
    <property type="nucleotide sequence ID" value="NZ_AP031409.1"/>
</dbReference>
<dbReference type="Proteomes" id="UP000474077">
    <property type="component" value="Unassembled WGS sequence"/>
</dbReference>
<dbReference type="EMBL" id="WDCG01000057">
    <property type="protein sequence ID" value="KAB6416582.1"/>
    <property type="molecule type" value="Genomic_DNA"/>
</dbReference>
<reference evidence="5 6" key="1">
    <citation type="submission" date="2018-08" db="EMBL/GenBank/DDBJ databases">
        <title>A genome reference for cultivated species of the human gut microbiota.</title>
        <authorList>
            <person name="Zou Y."/>
            <person name="Xue W."/>
            <person name="Luo G."/>
        </authorList>
    </citation>
    <scope>NUCLEOTIDE SEQUENCE [LARGE SCALE GENOMIC DNA]</scope>
    <source>
        <strain evidence="5 6">AF38-2</strain>
    </source>
</reference>
<evidence type="ECO:0000313" key="7">
    <source>
        <dbReference type="Proteomes" id="UP000471447"/>
    </source>
</evidence>
<evidence type="ECO:0000313" key="3">
    <source>
        <dbReference type="EMBL" id="KAB6130433.1"/>
    </source>
</evidence>